<evidence type="ECO:0000313" key="2">
    <source>
        <dbReference type="EMBL" id="BEI94258.1"/>
    </source>
</evidence>
<evidence type="ECO:0000313" key="3">
    <source>
        <dbReference type="Proteomes" id="UP001233271"/>
    </source>
</evidence>
<dbReference type="EMBL" id="AP028217">
    <property type="protein sequence ID" value="BEI94258.1"/>
    <property type="molecule type" value="Genomic_DNA"/>
</dbReference>
<feature type="compositionally biased region" description="Polar residues" evidence="1">
    <location>
        <begin position="277"/>
        <end position="289"/>
    </location>
</feature>
<accession>A0AA48L9D1</accession>
<organism evidence="2 3">
    <name type="scientific">Cutaneotrichosporon cavernicola</name>
    <dbReference type="NCBI Taxonomy" id="279322"/>
    <lineage>
        <taxon>Eukaryota</taxon>
        <taxon>Fungi</taxon>
        <taxon>Dikarya</taxon>
        <taxon>Basidiomycota</taxon>
        <taxon>Agaricomycotina</taxon>
        <taxon>Tremellomycetes</taxon>
        <taxon>Trichosporonales</taxon>
        <taxon>Trichosporonaceae</taxon>
        <taxon>Cutaneotrichosporon</taxon>
    </lineage>
</organism>
<keyword evidence="3" id="KW-1185">Reference proteome</keyword>
<dbReference type="RefSeq" id="XP_060459523.1">
    <property type="nucleotide sequence ID" value="XM_060603205.1"/>
</dbReference>
<name>A0AA48L9D1_9TREE</name>
<sequence>MSIPHFVTATPPKERWYQRIEERVHAPTVRVFKYTTAVPRGVANHMVTPRVYITSFIWDGGTLSRSKLIEAWTALLDSRTLLQSAIDKLQRILAGRCTYVSAHLGSVLVQVDEAIRIFKHDLACLSKIECSGSGSFPSSWRKYNGPDPVLERALAYGEEMSDGVFRAAVQLLERPIHARIAGALDTARTLADSLAPGQWRNESTPSLTWSRLSPLSPLSLSPSPSLSASWEIARRHEDPAETFRRTWPSRRTLPRRRAWVFEDEGVRGAIAVYSSSGERGSVDSASGKSIQGGALG</sequence>
<proteinExistence type="predicted"/>
<protein>
    <submittedName>
        <fullName evidence="2">Uncharacterized protein</fullName>
    </submittedName>
</protein>
<dbReference type="Proteomes" id="UP001233271">
    <property type="component" value="Chromosome 6"/>
</dbReference>
<feature type="region of interest" description="Disordered" evidence="1">
    <location>
        <begin position="277"/>
        <end position="296"/>
    </location>
</feature>
<gene>
    <name evidence="2" type="ORF">CcaverHIS019_0607170</name>
</gene>
<evidence type="ECO:0000256" key="1">
    <source>
        <dbReference type="SAM" id="MobiDB-lite"/>
    </source>
</evidence>
<dbReference type="GeneID" id="85498128"/>
<dbReference type="AlphaFoldDB" id="A0AA48L9D1"/>
<reference evidence="2" key="1">
    <citation type="journal article" date="2023" name="BMC Genomics">
        <title>Chromosome-level genome assemblies of Cutaneotrichosporon spp. (Trichosporonales, Basidiomycota) reveal imbalanced evolution between nucleotide sequences and chromosome synteny.</title>
        <authorList>
            <person name="Kobayashi Y."/>
            <person name="Kayamori A."/>
            <person name="Aoki K."/>
            <person name="Shiwa Y."/>
            <person name="Matsutani M."/>
            <person name="Fujita N."/>
            <person name="Sugita T."/>
            <person name="Iwasaki W."/>
            <person name="Tanaka N."/>
            <person name="Takashima M."/>
        </authorList>
    </citation>
    <scope>NUCLEOTIDE SEQUENCE</scope>
    <source>
        <strain evidence="2">HIS019</strain>
    </source>
</reference>
<dbReference type="KEGG" id="ccac:CcaHIS019_0607170"/>